<organism evidence="2 3">
    <name type="scientific">Blumeria graminis f. sp. triticale</name>
    <dbReference type="NCBI Taxonomy" id="1689686"/>
    <lineage>
        <taxon>Eukaryota</taxon>
        <taxon>Fungi</taxon>
        <taxon>Dikarya</taxon>
        <taxon>Ascomycota</taxon>
        <taxon>Pezizomycotina</taxon>
        <taxon>Leotiomycetes</taxon>
        <taxon>Erysiphales</taxon>
        <taxon>Erysiphaceae</taxon>
        <taxon>Blumeria</taxon>
    </lineage>
</organism>
<dbReference type="AlphaFoldDB" id="A0A9W4CZQ3"/>
<name>A0A9W4CZQ3_BLUGR</name>
<evidence type="ECO:0000313" key="2">
    <source>
        <dbReference type="EMBL" id="CAD6501514.1"/>
    </source>
</evidence>
<dbReference type="Proteomes" id="UP000683417">
    <property type="component" value="Unassembled WGS sequence"/>
</dbReference>
<feature type="chain" id="PRO_5040847131" evidence="1">
    <location>
        <begin position="19"/>
        <end position="63"/>
    </location>
</feature>
<keyword evidence="1" id="KW-0732">Signal</keyword>
<sequence length="63" mass="7374">MLVWPKVFLFSFCWILTGERRVKVPSTKISNITSECTQYMSSPIVKLNYRRRWSSGKPVFSVS</sequence>
<feature type="signal peptide" evidence="1">
    <location>
        <begin position="1"/>
        <end position="18"/>
    </location>
</feature>
<protein>
    <submittedName>
        <fullName evidence="2">BgTH12-01766</fullName>
    </submittedName>
</protein>
<evidence type="ECO:0000256" key="1">
    <source>
        <dbReference type="SAM" id="SignalP"/>
    </source>
</evidence>
<proteinExistence type="predicted"/>
<gene>
    <name evidence="2" type="ORF">BGTH12_LOCUS2872</name>
</gene>
<comment type="caution">
    <text evidence="2">The sequence shown here is derived from an EMBL/GenBank/DDBJ whole genome shotgun (WGS) entry which is preliminary data.</text>
</comment>
<dbReference type="EMBL" id="CAJHIT010000005">
    <property type="protein sequence ID" value="CAD6501514.1"/>
    <property type="molecule type" value="Genomic_DNA"/>
</dbReference>
<reference evidence="2" key="1">
    <citation type="submission" date="2020-10" db="EMBL/GenBank/DDBJ databases">
        <authorList>
            <person name="Muller C M."/>
        </authorList>
    </citation>
    <scope>NUCLEOTIDE SEQUENCE</scope>
    <source>
        <strain evidence="2">THUN-12</strain>
    </source>
</reference>
<evidence type="ECO:0000313" key="3">
    <source>
        <dbReference type="Proteomes" id="UP000683417"/>
    </source>
</evidence>
<accession>A0A9W4CZQ3</accession>